<dbReference type="InterPro" id="IPR029021">
    <property type="entry name" value="Prot-tyrosine_phosphatase-like"/>
</dbReference>
<dbReference type="PROSITE" id="PS50056">
    <property type="entry name" value="TYR_PHOSPHATASE_2"/>
    <property type="match status" value="1"/>
</dbReference>
<comment type="caution">
    <text evidence="3">The sequence shown here is derived from an EMBL/GenBank/DDBJ whole genome shotgun (WGS) entry which is preliminary data.</text>
</comment>
<dbReference type="InterPro" id="IPR000387">
    <property type="entry name" value="Tyr_Pase_dom"/>
</dbReference>
<feature type="domain" description="Tyrosine-protein phosphatase" evidence="1">
    <location>
        <begin position="1"/>
        <end position="163"/>
    </location>
</feature>
<dbReference type="PANTHER" id="PTHR46163:SF5">
    <property type="entry name" value="TYROSINE-PROTEIN PHOSPHATASE"/>
    <property type="match status" value="1"/>
</dbReference>
<evidence type="ECO:0000259" key="1">
    <source>
        <dbReference type="PROSITE" id="PS50055"/>
    </source>
</evidence>
<dbReference type="PROSITE" id="PS00383">
    <property type="entry name" value="TYR_PHOSPHATASE_1"/>
    <property type="match status" value="1"/>
</dbReference>
<feature type="domain" description="Tyrosine specific protein phosphatases" evidence="2">
    <location>
        <begin position="114"/>
        <end position="163"/>
    </location>
</feature>
<dbReference type="Gene3D" id="3.90.190.10">
    <property type="entry name" value="Protein tyrosine phosphatase superfamily"/>
    <property type="match status" value="1"/>
</dbReference>
<dbReference type="Proteomes" id="UP001608902">
    <property type="component" value="Unassembled WGS sequence"/>
</dbReference>
<dbReference type="PANTHER" id="PTHR46163">
    <property type="entry name" value="TYROSINE-PROTEIN PHOSPHATASE-RELATED"/>
    <property type="match status" value="1"/>
</dbReference>
<name>A0ABD6F3B8_9BILA</name>
<dbReference type="PROSITE" id="PS50055">
    <property type="entry name" value="TYR_PHOSPHATASE_PTP"/>
    <property type="match status" value="1"/>
</dbReference>
<sequence length="163" mass="18369">MEKCDKVFIATQGPLETTISDFWRLAFQENVTTILMLCKVVENGKPKCVQYWPPEQGSYKNYGCMFVNNKKVEKEDKFHTYTLEILPDGCSNSNIVKLIHMMDWPDRGVPASGLTILRLLRLILPGGPCIVHCSAGIGRTGTVIAIETIVQRLWKQTPVDVRA</sequence>
<dbReference type="InterPro" id="IPR052782">
    <property type="entry name" value="Oocyte-zygote_transition_reg"/>
</dbReference>
<dbReference type="InterPro" id="IPR016130">
    <property type="entry name" value="Tyr_Pase_AS"/>
</dbReference>
<dbReference type="InterPro" id="IPR003595">
    <property type="entry name" value="Tyr_Pase_cat"/>
</dbReference>
<keyword evidence="4" id="KW-1185">Reference proteome</keyword>
<evidence type="ECO:0008006" key="5">
    <source>
        <dbReference type="Google" id="ProtNLM"/>
    </source>
</evidence>
<dbReference type="PRINTS" id="PR00700">
    <property type="entry name" value="PRTYPHPHTASE"/>
</dbReference>
<evidence type="ECO:0000313" key="3">
    <source>
        <dbReference type="EMBL" id="MFH4984709.1"/>
    </source>
</evidence>
<accession>A0ABD6F3B8</accession>
<dbReference type="SMART" id="SM00404">
    <property type="entry name" value="PTPc_motif"/>
    <property type="match status" value="1"/>
</dbReference>
<dbReference type="SMART" id="SM00194">
    <property type="entry name" value="PTPc"/>
    <property type="match status" value="1"/>
</dbReference>
<dbReference type="EMBL" id="JBGFUD010020373">
    <property type="protein sequence ID" value="MFH4984709.1"/>
    <property type="molecule type" value="Genomic_DNA"/>
</dbReference>
<dbReference type="Pfam" id="PF00102">
    <property type="entry name" value="Y_phosphatase"/>
    <property type="match status" value="1"/>
</dbReference>
<reference evidence="3 4" key="1">
    <citation type="submission" date="2024-08" db="EMBL/GenBank/DDBJ databases">
        <title>Gnathostoma spinigerum genome.</title>
        <authorList>
            <person name="Gonzalez-Bertolin B."/>
            <person name="Monzon S."/>
            <person name="Zaballos A."/>
            <person name="Jimenez P."/>
            <person name="Dekumyoy P."/>
            <person name="Varona S."/>
            <person name="Cuesta I."/>
            <person name="Sumanam S."/>
            <person name="Adisakwattana P."/>
            <person name="Gasser R.B."/>
            <person name="Hernandez-Gonzalez A."/>
            <person name="Young N.D."/>
            <person name="Perteguer M.J."/>
        </authorList>
    </citation>
    <scope>NUCLEOTIDE SEQUENCE [LARGE SCALE GENOMIC DNA]</scope>
    <source>
        <strain evidence="3">AL3</strain>
        <tissue evidence="3">Liver</tissue>
    </source>
</reference>
<gene>
    <name evidence="3" type="ORF">AB6A40_011418</name>
</gene>
<evidence type="ECO:0000259" key="2">
    <source>
        <dbReference type="PROSITE" id="PS50056"/>
    </source>
</evidence>
<dbReference type="InterPro" id="IPR000242">
    <property type="entry name" value="PTP_cat"/>
</dbReference>
<dbReference type="AlphaFoldDB" id="A0ABD6F3B8"/>
<proteinExistence type="predicted"/>
<protein>
    <recommendedName>
        <fullName evidence="5">Protein-tyrosine phosphatase</fullName>
    </recommendedName>
</protein>
<evidence type="ECO:0000313" key="4">
    <source>
        <dbReference type="Proteomes" id="UP001608902"/>
    </source>
</evidence>
<dbReference type="SUPFAM" id="SSF52799">
    <property type="entry name" value="(Phosphotyrosine protein) phosphatases II"/>
    <property type="match status" value="1"/>
</dbReference>
<dbReference type="CDD" id="cd00047">
    <property type="entry name" value="PTPc"/>
    <property type="match status" value="1"/>
</dbReference>
<organism evidence="3 4">
    <name type="scientific">Gnathostoma spinigerum</name>
    <dbReference type="NCBI Taxonomy" id="75299"/>
    <lineage>
        <taxon>Eukaryota</taxon>
        <taxon>Metazoa</taxon>
        <taxon>Ecdysozoa</taxon>
        <taxon>Nematoda</taxon>
        <taxon>Chromadorea</taxon>
        <taxon>Rhabditida</taxon>
        <taxon>Spirurina</taxon>
        <taxon>Gnathostomatomorpha</taxon>
        <taxon>Gnathostomatoidea</taxon>
        <taxon>Gnathostomatidae</taxon>
        <taxon>Gnathostoma</taxon>
    </lineage>
</organism>